<name>A0AAP2D8M7_9BACT</name>
<dbReference type="Gene3D" id="2.60.40.10">
    <property type="entry name" value="Immunoglobulins"/>
    <property type="match status" value="1"/>
</dbReference>
<keyword evidence="1" id="KW-0732">Signal</keyword>
<protein>
    <submittedName>
        <fullName evidence="2">DUF1573 domain-containing protein</fullName>
    </submittedName>
</protein>
<dbReference type="AlphaFoldDB" id="A0AAP2D8M7"/>
<dbReference type="InterPro" id="IPR011467">
    <property type="entry name" value="DUF1573"/>
</dbReference>
<feature type="signal peptide" evidence="1">
    <location>
        <begin position="1"/>
        <end position="23"/>
    </location>
</feature>
<dbReference type="RefSeq" id="WP_254090469.1">
    <property type="nucleotide sequence ID" value="NZ_JAHESC010000014.1"/>
</dbReference>
<feature type="chain" id="PRO_5042921183" evidence="1">
    <location>
        <begin position="24"/>
        <end position="136"/>
    </location>
</feature>
<evidence type="ECO:0000313" key="3">
    <source>
        <dbReference type="Proteomes" id="UP001319180"/>
    </source>
</evidence>
<proteinExistence type="predicted"/>
<evidence type="ECO:0000313" key="2">
    <source>
        <dbReference type="EMBL" id="MBT1687239.1"/>
    </source>
</evidence>
<comment type="caution">
    <text evidence="2">The sequence shown here is derived from an EMBL/GenBank/DDBJ whole genome shotgun (WGS) entry which is preliminary data.</text>
</comment>
<organism evidence="2 3">
    <name type="scientific">Dawidia soli</name>
    <dbReference type="NCBI Taxonomy" id="2782352"/>
    <lineage>
        <taxon>Bacteria</taxon>
        <taxon>Pseudomonadati</taxon>
        <taxon>Bacteroidota</taxon>
        <taxon>Cytophagia</taxon>
        <taxon>Cytophagales</taxon>
        <taxon>Chryseotaleaceae</taxon>
        <taxon>Dawidia</taxon>
    </lineage>
</organism>
<dbReference type="Proteomes" id="UP001319180">
    <property type="component" value="Unassembled WGS sequence"/>
</dbReference>
<evidence type="ECO:0000256" key="1">
    <source>
        <dbReference type="SAM" id="SignalP"/>
    </source>
</evidence>
<dbReference type="PANTHER" id="PTHR37833:SF1">
    <property type="entry name" value="SIGNAL PEPTIDE PROTEIN"/>
    <property type="match status" value="1"/>
</dbReference>
<dbReference type="PANTHER" id="PTHR37833">
    <property type="entry name" value="LIPOPROTEIN-RELATED"/>
    <property type="match status" value="1"/>
</dbReference>
<sequence>MRKTAFILVGAFFALAALTQTRAAHVAGVADYFGTPVFNWVQTSFNFGKIKVNKPVNHTFTFTNTGSEPLVITSVKASCGCTVAEYSKDPIPVNGEGFVKATYNAANKGVFNKTVTIIANTEQSEVVLTIKGEVVD</sequence>
<reference evidence="2 3" key="1">
    <citation type="submission" date="2021-05" db="EMBL/GenBank/DDBJ databases">
        <title>A Polyphasic approach of four new species of the genus Ohtaekwangia: Ohtaekwangia histidinii sp. nov., Ohtaekwangia cretensis sp. nov., Ohtaekwangia indiensis sp. nov., Ohtaekwangia reichenbachii sp. nov. from diverse environment.</title>
        <authorList>
            <person name="Octaviana S."/>
        </authorList>
    </citation>
    <scope>NUCLEOTIDE SEQUENCE [LARGE SCALE GENOMIC DNA]</scope>
    <source>
        <strain evidence="2 3">PWU37</strain>
    </source>
</reference>
<gene>
    <name evidence="2" type="ORF">KK078_11760</name>
</gene>
<keyword evidence="3" id="KW-1185">Reference proteome</keyword>
<dbReference type="EMBL" id="JAHESC010000014">
    <property type="protein sequence ID" value="MBT1687239.1"/>
    <property type="molecule type" value="Genomic_DNA"/>
</dbReference>
<accession>A0AAP2D8M7</accession>
<dbReference type="Pfam" id="PF07610">
    <property type="entry name" value="DUF1573"/>
    <property type="match status" value="1"/>
</dbReference>
<dbReference type="InterPro" id="IPR013783">
    <property type="entry name" value="Ig-like_fold"/>
</dbReference>